<dbReference type="EMBL" id="WIXP02000008">
    <property type="protein sequence ID" value="KAF6206015.1"/>
    <property type="molecule type" value="Genomic_DNA"/>
</dbReference>
<dbReference type="AlphaFoldDB" id="A0A8S9XEJ1"/>
<evidence type="ECO:0000313" key="3">
    <source>
        <dbReference type="Proteomes" id="UP000466442"/>
    </source>
</evidence>
<organism evidence="2 3">
    <name type="scientific">Apolygus lucorum</name>
    <name type="common">Small green plant bug</name>
    <name type="synonym">Lygocoris lucorum</name>
    <dbReference type="NCBI Taxonomy" id="248454"/>
    <lineage>
        <taxon>Eukaryota</taxon>
        <taxon>Metazoa</taxon>
        <taxon>Ecdysozoa</taxon>
        <taxon>Arthropoda</taxon>
        <taxon>Hexapoda</taxon>
        <taxon>Insecta</taxon>
        <taxon>Pterygota</taxon>
        <taxon>Neoptera</taxon>
        <taxon>Paraneoptera</taxon>
        <taxon>Hemiptera</taxon>
        <taxon>Heteroptera</taxon>
        <taxon>Panheteroptera</taxon>
        <taxon>Cimicomorpha</taxon>
        <taxon>Miridae</taxon>
        <taxon>Mirini</taxon>
        <taxon>Apolygus</taxon>
    </lineage>
</organism>
<name>A0A8S9XEJ1_APOLU</name>
<accession>A0A8S9XEJ1</accession>
<dbReference type="SMART" id="SM00587">
    <property type="entry name" value="CHK"/>
    <property type="match status" value="1"/>
</dbReference>
<sequence length="378" mass="42962">MLLFPPLADPIVILNKGIDVQWLARLMKRAHHDSKPEEMTEVQYESPVGKGENYSSSITRVEMRTISASGSRKTVSVIVKTNSIPPAAAELMAEFQQFQGEIEEQNFVVVNRKDWQGLDHAYLVLRSLGRFHAMGKVLLERDLILKERSGCYFLAKDSELQKKVLEGGIYMLSQAMIHKKGSWKAGWEEMGYRLSKQIPLIGGKMQELYRCSDPVFDVLNHGDLWSSNMMFQIMEYTNFPVSVKFVDFQMPHVGSFIWDINHYMYTSVKPSVRRAFKDDLLTAYHTSLSDNLDFFGYHGVTPTLQDVLGEFDRTLPAGFALVASILAMASGSASEPFRMDKLATESPEDAFDPSIFSEEKYIREICDDLTFFVKKSVV</sequence>
<dbReference type="Gene3D" id="3.90.1200.10">
    <property type="match status" value="1"/>
</dbReference>
<dbReference type="SUPFAM" id="SSF56112">
    <property type="entry name" value="Protein kinase-like (PK-like)"/>
    <property type="match status" value="1"/>
</dbReference>
<reference evidence="2" key="1">
    <citation type="journal article" date="2021" name="Mol. Ecol. Resour.">
        <title>Apolygus lucorum genome provides insights into omnivorousness and mesophyll feeding.</title>
        <authorList>
            <person name="Liu Y."/>
            <person name="Liu H."/>
            <person name="Wang H."/>
            <person name="Huang T."/>
            <person name="Liu B."/>
            <person name="Yang B."/>
            <person name="Yin L."/>
            <person name="Li B."/>
            <person name="Zhang Y."/>
            <person name="Zhang S."/>
            <person name="Jiang F."/>
            <person name="Zhang X."/>
            <person name="Ren Y."/>
            <person name="Wang B."/>
            <person name="Wang S."/>
            <person name="Lu Y."/>
            <person name="Wu K."/>
            <person name="Fan W."/>
            <person name="Wang G."/>
        </authorList>
    </citation>
    <scope>NUCLEOTIDE SEQUENCE</scope>
    <source>
        <strain evidence="2">12Hb</strain>
    </source>
</reference>
<evidence type="ECO:0000313" key="2">
    <source>
        <dbReference type="EMBL" id="KAF6206015.1"/>
    </source>
</evidence>
<dbReference type="PANTHER" id="PTHR11012:SF56">
    <property type="entry name" value="CHK KINASE-LIKE DOMAIN-CONTAINING PROTEIN-RELATED"/>
    <property type="match status" value="1"/>
</dbReference>
<dbReference type="OrthoDB" id="8250698at2759"/>
<comment type="caution">
    <text evidence="2">The sequence shown here is derived from an EMBL/GenBank/DDBJ whole genome shotgun (WGS) entry which is preliminary data.</text>
</comment>
<dbReference type="InterPro" id="IPR015897">
    <property type="entry name" value="CHK_kinase-like"/>
</dbReference>
<proteinExistence type="predicted"/>
<dbReference type="InterPro" id="IPR011009">
    <property type="entry name" value="Kinase-like_dom_sf"/>
</dbReference>
<protein>
    <recommendedName>
        <fullName evidence="1">CHK kinase-like domain-containing protein</fullName>
    </recommendedName>
</protein>
<dbReference type="Proteomes" id="UP000466442">
    <property type="component" value="Unassembled WGS sequence"/>
</dbReference>
<dbReference type="PANTHER" id="PTHR11012">
    <property type="entry name" value="PROTEIN KINASE-LIKE DOMAIN-CONTAINING"/>
    <property type="match status" value="1"/>
</dbReference>
<dbReference type="Pfam" id="PF02958">
    <property type="entry name" value="EcKL"/>
    <property type="match status" value="2"/>
</dbReference>
<dbReference type="InterPro" id="IPR004119">
    <property type="entry name" value="EcKL"/>
</dbReference>
<evidence type="ECO:0000259" key="1">
    <source>
        <dbReference type="SMART" id="SM00587"/>
    </source>
</evidence>
<keyword evidence="3" id="KW-1185">Reference proteome</keyword>
<gene>
    <name evidence="2" type="ORF">GE061_017240</name>
</gene>
<feature type="domain" description="CHK kinase-like" evidence="1">
    <location>
        <begin position="97"/>
        <end position="294"/>
    </location>
</feature>